<evidence type="ECO:0000313" key="2">
    <source>
        <dbReference type="EMBL" id="MTD57552.1"/>
    </source>
</evidence>
<dbReference type="Pfam" id="PF12770">
    <property type="entry name" value="CHAT"/>
    <property type="match status" value="1"/>
</dbReference>
<accession>A0A6N7Z005</accession>
<sequence>MRERAKLLRRVKARVSKFERTGDPSHILDREATAEAAELLAQLGNATDIAVISVAASFYEARFQVRPRSDEGAADGSTAVTLYAQLYPTHPELVPELYRDFLEKNWARIERSAGTANDDLMRDARAAQQLFTRDPASRTRADLEEALALQRRALRLLPAVHPGYAATLSEKAVVLVMLCDESADPRPLLEEAEASHREALAAAPPGHASRATILCNFGLFLKKWYIQTNLAEVPAEAVRVGRELVDLVEPDQPDALTMLYGLGDALRELFELSGEADLLEVSLALLTKSVDAYPPFSPGLSSIFFAISRAQFALYQVNGDQQLLSDAASAAVGAATIAPHEQPDPAAFAHHAMTVQRELYRVRNDTDALADAVRHGQTALRLTPKTDPNHAVYQDNLLHVLMDQYSVTKEVSLLQRAAAAGRDGVAAAAPDHPARGLLLHDLSYVLYVLYQAEPSMGVLREAIRTAREAIAAGPADAPDRAGNLVTLGAMLRILFTRTGEVAAVHEAIEVTSRALDALPAGTPKRAQYLGNLAMIRFALFEQQPDTVPSVTNPTTAVLAQAIAEAREALAGSTGAELTRNRSNLSVLLAAAGTDEALSEALALAREATVALPQGAEDTGVMFAQLGRCLRLSVERSGNLALVGEARKAFTTAERASRAAQLRIWAKRQIAWADLTEDDPGAAMRAYGDAIDLLTEVSAPRFWRQDRQAGLAGLSGLAAEAATAAIRAGDPAQAVDLLERARGTLLAEAMGWRGDQAELAARAPELAEEYAKLRDSLELAEEFNHTPPVILEVPGLDAPVWKPEGIEFDRDGSPEQLAAWITAWRRELERWRDDLLGRIRAVDGLADFQRAPSTGEPPAGPVVMIAVSEYGAHALIVTDEPPRVVPLPGLTPEKVREQVDRLLRVTGDAPGRSAAERMRAQRDLSDLVGWLWDVVAEPVLDELGFTGPADRDGPRVWWCPAGELALLPIHAAGHHDREADGAPPTVLDRVVSSYTPTLRALRHARAVEPPEDTAAGALIVAMPQTPGAAPLPGVLAEAARIEALVPGSRMLTGPAATTAAVSEGLRSHWIAHLACHGINDRSNPDASRLLLHDHEENPFTVHRAGTTRPGSAGLAYLSACSTTQSSPWLADEALHITSAFQLAGYPHVIGTLWPVGDAVATRVAGEVYTTLTEGGTPQPDRSPYALHEAIRRLRDDYVASPSLWAAHIHAGL</sequence>
<dbReference type="AlphaFoldDB" id="A0A6N7Z005"/>
<dbReference type="EMBL" id="WMBA01000050">
    <property type="protein sequence ID" value="MTD57552.1"/>
    <property type="molecule type" value="Genomic_DNA"/>
</dbReference>
<reference evidence="2 3" key="1">
    <citation type="submission" date="2019-11" db="EMBL/GenBank/DDBJ databases">
        <title>Draft genome of Amycolatopsis RM579.</title>
        <authorList>
            <person name="Duangmal K."/>
            <person name="Mingma R."/>
        </authorList>
    </citation>
    <scope>NUCLEOTIDE SEQUENCE [LARGE SCALE GENOMIC DNA]</scope>
    <source>
        <strain evidence="2 3">RM579</strain>
    </source>
</reference>
<dbReference type="Gene3D" id="1.25.40.10">
    <property type="entry name" value="Tetratricopeptide repeat domain"/>
    <property type="match status" value="2"/>
</dbReference>
<dbReference type="RefSeq" id="WP_154759674.1">
    <property type="nucleotide sequence ID" value="NZ_WMBA01000050.1"/>
</dbReference>
<dbReference type="InterPro" id="IPR011990">
    <property type="entry name" value="TPR-like_helical_dom_sf"/>
</dbReference>
<feature type="domain" description="CHAT" evidence="1">
    <location>
        <begin position="927"/>
        <end position="1210"/>
    </location>
</feature>
<keyword evidence="3" id="KW-1185">Reference proteome</keyword>
<dbReference type="OrthoDB" id="3206999at2"/>
<dbReference type="Proteomes" id="UP000440096">
    <property type="component" value="Unassembled WGS sequence"/>
</dbReference>
<protein>
    <submittedName>
        <fullName evidence="2">CHAT domain-containing protein</fullName>
    </submittedName>
</protein>
<evidence type="ECO:0000313" key="3">
    <source>
        <dbReference type="Proteomes" id="UP000440096"/>
    </source>
</evidence>
<gene>
    <name evidence="2" type="ORF">GKO32_26785</name>
</gene>
<proteinExistence type="predicted"/>
<comment type="caution">
    <text evidence="2">The sequence shown here is derived from an EMBL/GenBank/DDBJ whole genome shotgun (WGS) entry which is preliminary data.</text>
</comment>
<evidence type="ECO:0000259" key="1">
    <source>
        <dbReference type="Pfam" id="PF12770"/>
    </source>
</evidence>
<name>A0A6N7Z005_9PSEU</name>
<dbReference type="InterPro" id="IPR024983">
    <property type="entry name" value="CHAT_dom"/>
</dbReference>
<organism evidence="2 3">
    <name type="scientific">Amycolatopsis pithecellobii</name>
    <dbReference type="NCBI Taxonomy" id="664692"/>
    <lineage>
        <taxon>Bacteria</taxon>
        <taxon>Bacillati</taxon>
        <taxon>Actinomycetota</taxon>
        <taxon>Actinomycetes</taxon>
        <taxon>Pseudonocardiales</taxon>
        <taxon>Pseudonocardiaceae</taxon>
        <taxon>Amycolatopsis</taxon>
    </lineage>
</organism>